<reference evidence="10" key="1">
    <citation type="submission" date="2022-08" db="EMBL/GenBank/DDBJ databases">
        <title>Novel sulfate-reducing endosymbionts in the free-living metamonad Anaeramoeba.</title>
        <authorList>
            <person name="Jerlstrom-Hultqvist J."/>
            <person name="Cepicka I."/>
            <person name="Gallot-Lavallee L."/>
            <person name="Salas-Leiva D."/>
            <person name="Curtis B.A."/>
            <person name="Zahonova K."/>
            <person name="Pipaliya S."/>
            <person name="Dacks J."/>
            <person name="Roger A.J."/>
        </authorList>
    </citation>
    <scope>NUCLEOTIDE SEQUENCE</scope>
    <source>
        <strain evidence="10">Schooner1</strain>
    </source>
</reference>
<evidence type="ECO:0000313" key="11">
    <source>
        <dbReference type="Proteomes" id="UP001150062"/>
    </source>
</evidence>
<dbReference type="Gene3D" id="1.10.510.10">
    <property type="entry name" value="Transferase(Phosphotransferase) domain 1"/>
    <property type="match status" value="1"/>
</dbReference>
<dbReference type="Proteomes" id="UP001150062">
    <property type="component" value="Unassembled WGS sequence"/>
</dbReference>
<keyword evidence="3 6" id="KW-0547">Nucleotide-binding</keyword>
<name>A0ABQ8YEK3_9EUKA</name>
<evidence type="ECO:0000259" key="9">
    <source>
        <dbReference type="PROSITE" id="PS50030"/>
    </source>
</evidence>
<proteinExistence type="predicted"/>
<evidence type="ECO:0000313" key="10">
    <source>
        <dbReference type="EMBL" id="KAJ6242950.1"/>
    </source>
</evidence>
<feature type="binding site" evidence="6">
    <location>
        <position position="38"/>
    </location>
    <ligand>
        <name>ATP</name>
        <dbReference type="ChEBI" id="CHEBI:30616"/>
    </ligand>
</feature>
<protein>
    <submittedName>
        <fullName evidence="10">Protein kinase</fullName>
    </submittedName>
</protein>
<dbReference type="PROSITE" id="PS00108">
    <property type="entry name" value="PROTEIN_KINASE_ST"/>
    <property type="match status" value="1"/>
</dbReference>
<dbReference type="PROSITE" id="PS50030">
    <property type="entry name" value="UBA"/>
    <property type="match status" value="1"/>
</dbReference>
<sequence>MSFQSIGPYNIIKTIGSGSYSKVKLAVHNVTGKKYAVKIMTKKEFENRSETLERARREIAVQKLIKHPNLIKLYDVYETKNYFFMILEYIPGGELFDYIVKNVRIQSSEARKFFQQIIYAVEHLHLFSIAHRDLKPENLLLDNNNNIKIADFGMAKIIERKKLFQTTCGSPHYVSPELIKRKGYDGKKSDIWACGVILYAILCGCLPFDEDEYQTLLLVITQGKFEFPEFLQENEKDLIQKMLIVDPKKRITIQEIKKHPWFTYNFPPKYVPPLPPINDYAQEYKSSISLDKIDLKTLKKLQELGFTDENEILESLTSNEQNIMKIFYSLLKKQDRETKRDQITMENEDEQIIEKNIEINEKENEGNEYNNNNTSNNKNNKKKDRPRRKSLPIKKRKSSISRIKKSGLLSPRSEKTSLSLSAPKNNYYGNEGNNIIKLKELIEKTDKENNLAVSEYSNIISKIINEKIIITEKKKMKTKKKFNLSPRNKKNNYFQNEFEKKKKKKKAFEFENGNKSNPIEIKTKNKKKQKFNLKVKVSNQKFKNKNRPLSPLNNTGTTNKPMINIMEKETIHNENIVSDDDNDSGSTGNNNDNDNDHLKINQNRNNDLNMKKQKKKFQNLKINISNNKEIKSNTDYSNKDFQQENNITSLGTPRFHRMDRQELFQQPKTPTQEEIGLNTHGWFNNTISKKEQKKLNKKLKKELKIAKTSLLKNLKQNENLPFFFCNDRIIAVSSGSVLKVITELQTILSVFNFNWSYPCPHIIKASQNKTSMKIRIIEANLENIINLIASNMIEHNKIKKKKSNFTSEKEQLNRFSLELSNAFDQLTTVTKRNWKFTLEFIWKTGSSKKFIHETENLINFLSE</sequence>
<comment type="caution">
    <text evidence="10">The sequence shown here is derived from an EMBL/GenBank/DDBJ whole genome shotgun (WGS) entry which is preliminary data.</text>
</comment>
<dbReference type="GO" id="GO:0016301">
    <property type="term" value="F:kinase activity"/>
    <property type="evidence" value="ECO:0007669"/>
    <property type="project" value="UniProtKB-KW"/>
</dbReference>
<feature type="region of interest" description="Disordered" evidence="7">
    <location>
        <begin position="576"/>
        <end position="611"/>
    </location>
</feature>
<feature type="compositionally biased region" description="Basic and acidic residues" evidence="7">
    <location>
        <begin position="356"/>
        <end position="365"/>
    </location>
</feature>
<dbReference type="InterPro" id="IPR011009">
    <property type="entry name" value="Kinase-like_dom_sf"/>
</dbReference>
<dbReference type="InterPro" id="IPR008271">
    <property type="entry name" value="Ser/Thr_kinase_AS"/>
</dbReference>
<keyword evidence="11" id="KW-1185">Reference proteome</keyword>
<feature type="domain" description="UBA" evidence="9">
    <location>
        <begin position="292"/>
        <end position="333"/>
    </location>
</feature>
<evidence type="ECO:0000256" key="4">
    <source>
        <dbReference type="ARBA" id="ARBA00022777"/>
    </source>
</evidence>
<feature type="domain" description="Protein kinase" evidence="8">
    <location>
        <begin position="9"/>
        <end position="262"/>
    </location>
</feature>
<gene>
    <name evidence="10" type="ORF">M0813_02807</name>
</gene>
<dbReference type="PANTHER" id="PTHR24346">
    <property type="entry name" value="MAP/MICROTUBULE AFFINITY-REGULATING KINASE"/>
    <property type="match status" value="1"/>
</dbReference>
<accession>A0ABQ8YEK3</accession>
<evidence type="ECO:0000256" key="2">
    <source>
        <dbReference type="ARBA" id="ARBA00022679"/>
    </source>
</evidence>
<dbReference type="SMART" id="SM00220">
    <property type="entry name" value="S_TKc"/>
    <property type="match status" value="1"/>
</dbReference>
<dbReference type="InterPro" id="IPR017441">
    <property type="entry name" value="Protein_kinase_ATP_BS"/>
</dbReference>
<evidence type="ECO:0000256" key="7">
    <source>
        <dbReference type="SAM" id="MobiDB-lite"/>
    </source>
</evidence>
<dbReference type="CDD" id="cd14272">
    <property type="entry name" value="UBA_AMPK-RKs"/>
    <property type="match status" value="1"/>
</dbReference>
<dbReference type="InterPro" id="IPR000719">
    <property type="entry name" value="Prot_kinase_dom"/>
</dbReference>
<organism evidence="10 11">
    <name type="scientific">Anaeramoeba flamelloides</name>
    <dbReference type="NCBI Taxonomy" id="1746091"/>
    <lineage>
        <taxon>Eukaryota</taxon>
        <taxon>Metamonada</taxon>
        <taxon>Anaeramoebidae</taxon>
        <taxon>Anaeramoeba</taxon>
    </lineage>
</organism>
<evidence type="ECO:0000259" key="8">
    <source>
        <dbReference type="PROSITE" id="PS50011"/>
    </source>
</evidence>
<keyword evidence="4 10" id="KW-0418">Kinase</keyword>
<keyword evidence="1" id="KW-0723">Serine/threonine-protein kinase</keyword>
<keyword evidence="5 6" id="KW-0067">ATP-binding</keyword>
<evidence type="ECO:0000256" key="6">
    <source>
        <dbReference type="PROSITE-ProRule" id="PRU10141"/>
    </source>
</evidence>
<feature type="compositionally biased region" description="Basic residues" evidence="7">
    <location>
        <begin position="379"/>
        <end position="405"/>
    </location>
</feature>
<evidence type="ECO:0000256" key="5">
    <source>
        <dbReference type="ARBA" id="ARBA00022840"/>
    </source>
</evidence>
<dbReference type="PROSITE" id="PS00107">
    <property type="entry name" value="PROTEIN_KINASE_ATP"/>
    <property type="match status" value="1"/>
</dbReference>
<feature type="region of interest" description="Disordered" evidence="7">
    <location>
        <begin position="356"/>
        <end position="421"/>
    </location>
</feature>
<dbReference type="EMBL" id="JAOAOG010000173">
    <property type="protein sequence ID" value="KAJ6242950.1"/>
    <property type="molecule type" value="Genomic_DNA"/>
</dbReference>
<evidence type="ECO:0000256" key="1">
    <source>
        <dbReference type="ARBA" id="ARBA00022527"/>
    </source>
</evidence>
<dbReference type="PANTHER" id="PTHR24346:SF82">
    <property type="entry name" value="KP78A-RELATED"/>
    <property type="match status" value="1"/>
</dbReference>
<keyword evidence="2" id="KW-0808">Transferase</keyword>
<evidence type="ECO:0000256" key="3">
    <source>
        <dbReference type="ARBA" id="ARBA00022741"/>
    </source>
</evidence>
<dbReference type="InterPro" id="IPR015940">
    <property type="entry name" value="UBA"/>
</dbReference>
<dbReference type="PROSITE" id="PS50011">
    <property type="entry name" value="PROTEIN_KINASE_DOM"/>
    <property type="match status" value="1"/>
</dbReference>
<feature type="compositionally biased region" description="Low complexity" evidence="7">
    <location>
        <begin position="367"/>
        <end position="378"/>
    </location>
</feature>
<dbReference type="Pfam" id="PF00069">
    <property type="entry name" value="Pkinase"/>
    <property type="match status" value="1"/>
</dbReference>
<dbReference type="SUPFAM" id="SSF56112">
    <property type="entry name" value="Protein kinase-like (PK-like)"/>
    <property type="match status" value="1"/>
</dbReference>